<dbReference type="InterPro" id="IPR043128">
    <property type="entry name" value="Rev_trsase/Diguanyl_cyclase"/>
</dbReference>
<protein>
    <submittedName>
        <fullName evidence="9">Transposon Tf2-6 polyprotein</fullName>
    </submittedName>
</protein>
<dbReference type="Proteomes" id="UP000321393">
    <property type="component" value="Unassembled WGS sequence"/>
</dbReference>
<evidence type="ECO:0000259" key="8">
    <source>
        <dbReference type="Pfam" id="PF00078"/>
    </source>
</evidence>
<keyword evidence="6" id="KW-0378">Hydrolase</keyword>
<sequence>MDLKSGYHEVRMKEEDIEKIAFSTHKGHYEFLVMSFGLINTLATFQSLMNQHEKHLGMVFTVLRDNRLFANKKKYVIAHSKIQYLEYQTSSKGVEVDEDKIKSMVNWPQPNLPILRALANSQK</sequence>
<dbReference type="EMBL" id="SSTE01007195">
    <property type="protein sequence ID" value="KAA0057463.1"/>
    <property type="molecule type" value="Genomic_DNA"/>
</dbReference>
<name>A0A5A7UNJ5_CUCMM</name>
<dbReference type="OrthoDB" id="1686402at2759"/>
<gene>
    <name evidence="10" type="ORF">E5676_scaffold216G001470</name>
    <name evidence="9" type="ORF">E6C27_scaffold280G003440</name>
</gene>
<dbReference type="InterPro" id="IPR000477">
    <property type="entry name" value="RT_dom"/>
</dbReference>
<keyword evidence="7" id="KW-0695">RNA-directed DNA polymerase</keyword>
<dbReference type="EMBL" id="SSTD01000775">
    <property type="protein sequence ID" value="TYK30160.1"/>
    <property type="molecule type" value="Genomic_DNA"/>
</dbReference>
<proteinExistence type="predicted"/>
<keyword evidence="5" id="KW-0255">Endonuclease</keyword>
<keyword evidence="4" id="KW-0540">Nuclease</keyword>
<evidence type="ECO:0000256" key="2">
    <source>
        <dbReference type="ARBA" id="ARBA00022679"/>
    </source>
</evidence>
<evidence type="ECO:0000256" key="1">
    <source>
        <dbReference type="ARBA" id="ARBA00022670"/>
    </source>
</evidence>
<dbReference type="Gene3D" id="3.10.10.10">
    <property type="entry name" value="HIV Type 1 Reverse Transcriptase, subunit A, domain 1"/>
    <property type="match status" value="1"/>
</dbReference>
<dbReference type="InterPro" id="IPR053134">
    <property type="entry name" value="RNA-dir_DNA_polymerase"/>
</dbReference>
<dbReference type="GO" id="GO:0004519">
    <property type="term" value="F:endonuclease activity"/>
    <property type="evidence" value="ECO:0007669"/>
    <property type="project" value="UniProtKB-KW"/>
</dbReference>
<organism evidence="9 11">
    <name type="scientific">Cucumis melo var. makuwa</name>
    <name type="common">Oriental melon</name>
    <dbReference type="NCBI Taxonomy" id="1194695"/>
    <lineage>
        <taxon>Eukaryota</taxon>
        <taxon>Viridiplantae</taxon>
        <taxon>Streptophyta</taxon>
        <taxon>Embryophyta</taxon>
        <taxon>Tracheophyta</taxon>
        <taxon>Spermatophyta</taxon>
        <taxon>Magnoliopsida</taxon>
        <taxon>eudicotyledons</taxon>
        <taxon>Gunneridae</taxon>
        <taxon>Pentapetalae</taxon>
        <taxon>rosids</taxon>
        <taxon>fabids</taxon>
        <taxon>Cucurbitales</taxon>
        <taxon>Cucurbitaceae</taxon>
        <taxon>Benincaseae</taxon>
        <taxon>Cucumis</taxon>
    </lineage>
</organism>
<evidence type="ECO:0000256" key="7">
    <source>
        <dbReference type="ARBA" id="ARBA00022918"/>
    </source>
</evidence>
<dbReference type="CDD" id="cd01647">
    <property type="entry name" value="RT_LTR"/>
    <property type="match status" value="1"/>
</dbReference>
<dbReference type="GO" id="GO:0008233">
    <property type="term" value="F:peptidase activity"/>
    <property type="evidence" value="ECO:0007669"/>
    <property type="project" value="UniProtKB-KW"/>
</dbReference>
<evidence type="ECO:0000256" key="3">
    <source>
        <dbReference type="ARBA" id="ARBA00022695"/>
    </source>
</evidence>
<reference evidence="11 12" key="1">
    <citation type="submission" date="2019-08" db="EMBL/GenBank/DDBJ databases">
        <title>Draft genome sequences of two oriental melons (Cucumis melo L. var makuwa).</title>
        <authorList>
            <person name="Kwon S.-Y."/>
        </authorList>
    </citation>
    <scope>NUCLEOTIDE SEQUENCE [LARGE SCALE GENOMIC DNA]</scope>
    <source>
        <strain evidence="12">cv. Chang Bougi</strain>
        <strain evidence="11">cv. SW 3</strain>
        <tissue evidence="9">Leaf</tissue>
    </source>
</reference>
<accession>A0A5A7UNJ5</accession>
<dbReference type="AlphaFoldDB" id="A0A5A7UNJ5"/>
<feature type="domain" description="Reverse transcriptase" evidence="8">
    <location>
        <begin position="1"/>
        <end position="51"/>
    </location>
</feature>
<keyword evidence="2" id="KW-0808">Transferase</keyword>
<keyword evidence="3" id="KW-0548">Nucleotidyltransferase</keyword>
<dbReference type="Pfam" id="PF00078">
    <property type="entry name" value="RVT_1"/>
    <property type="match status" value="1"/>
</dbReference>
<dbReference type="SUPFAM" id="SSF56672">
    <property type="entry name" value="DNA/RNA polymerases"/>
    <property type="match status" value="1"/>
</dbReference>
<dbReference type="GO" id="GO:0003964">
    <property type="term" value="F:RNA-directed DNA polymerase activity"/>
    <property type="evidence" value="ECO:0007669"/>
    <property type="project" value="UniProtKB-KW"/>
</dbReference>
<dbReference type="FunFam" id="3.10.10.10:FF:000007">
    <property type="entry name" value="Retrovirus-related Pol polyprotein from transposon 17.6-like Protein"/>
    <property type="match status" value="1"/>
</dbReference>
<dbReference type="InterPro" id="IPR043502">
    <property type="entry name" value="DNA/RNA_pol_sf"/>
</dbReference>
<evidence type="ECO:0000313" key="10">
    <source>
        <dbReference type="EMBL" id="TYK30160.1"/>
    </source>
</evidence>
<dbReference type="STRING" id="1194695.A0A5A7UNJ5"/>
<dbReference type="GO" id="GO:0006508">
    <property type="term" value="P:proteolysis"/>
    <property type="evidence" value="ECO:0007669"/>
    <property type="project" value="UniProtKB-KW"/>
</dbReference>
<evidence type="ECO:0000256" key="4">
    <source>
        <dbReference type="ARBA" id="ARBA00022722"/>
    </source>
</evidence>
<comment type="caution">
    <text evidence="9">The sequence shown here is derived from an EMBL/GenBank/DDBJ whole genome shotgun (WGS) entry which is preliminary data.</text>
</comment>
<keyword evidence="1" id="KW-0645">Protease</keyword>
<dbReference type="PANTHER" id="PTHR24559:SF450">
    <property type="entry name" value="RNA-DIRECTED DNA POLYMERASE HOMOLOG"/>
    <property type="match status" value="1"/>
</dbReference>
<evidence type="ECO:0000313" key="11">
    <source>
        <dbReference type="Proteomes" id="UP000321393"/>
    </source>
</evidence>
<evidence type="ECO:0000256" key="6">
    <source>
        <dbReference type="ARBA" id="ARBA00022801"/>
    </source>
</evidence>
<evidence type="ECO:0000256" key="5">
    <source>
        <dbReference type="ARBA" id="ARBA00022759"/>
    </source>
</evidence>
<evidence type="ECO:0000313" key="12">
    <source>
        <dbReference type="Proteomes" id="UP000321947"/>
    </source>
</evidence>
<dbReference type="PANTHER" id="PTHR24559">
    <property type="entry name" value="TRANSPOSON TY3-I GAG-POL POLYPROTEIN"/>
    <property type="match status" value="1"/>
</dbReference>
<dbReference type="Proteomes" id="UP000321947">
    <property type="component" value="Unassembled WGS sequence"/>
</dbReference>
<dbReference type="Gene3D" id="3.30.70.270">
    <property type="match status" value="2"/>
</dbReference>
<evidence type="ECO:0000313" key="9">
    <source>
        <dbReference type="EMBL" id="KAA0057463.1"/>
    </source>
</evidence>